<dbReference type="OrthoDB" id="2398871at2759"/>
<evidence type="ECO:0000313" key="2">
    <source>
        <dbReference type="Proteomes" id="UP000780801"/>
    </source>
</evidence>
<sequence>MNQPRYAIIFKDGASYLVAAAFTVKGTAADYGWILQHLVAAGGDCEDKGMEAALRRLLPHTTLVNCLWHIKENFKKALIRRKIADGSTGENFWAIFERAQQSATGQEFDQVWGQLQEAIPEGRSRLRDHVEKLFNRRKHWARAWVGYLFTAGAQATHRIEKMHHIIKSELKGPSNLTKVVEAMRSVSGKKSTPKMFLRTKVLFASEAPRFQRNLWGRH</sequence>
<dbReference type="EMBL" id="JAABOA010002722">
    <property type="protein sequence ID" value="KAF9579488.1"/>
    <property type="molecule type" value="Genomic_DNA"/>
</dbReference>
<dbReference type="PANTHER" id="PTHR47718">
    <property type="entry name" value="OS01G0519700 PROTEIN"/>
    <property type="match status" value="1"/>
</dbReference>
<evidence type="ECO:0000313" key="1">
    <source>
        <dbReference type="EMBL" id="KAF9579488.1"/>
    </source>
</evidence>
<protein>
    <submittedName>
        <fullName evidence="1">Uncharacterized protein</fullName>
    </submittedName>
</protein>
<keyword evidence="2" id="KW-1185">Reference proteome</keyword>
<gene>
    <name evidence="1" type="ORF">BGW38_004236</name>
</gene>
<proteinExistence type="predicted"/>
<reference evidence="1" key="1">
    <citation type="journal article" date="2020" name="Fungal Divers.">
        <title>Resolving the Mortierellaceae phylogeny through synthesis of multi-gene phylogenetics and phylogenomics.</title>
        <authorList>
            <person name="Vandepol N."/>
            <person name="Liber J."/>
            <person name="Desiro A."/>
            <person name="Na H."/>
            <person name="Kennedy M."/>
            <person name="Barry K."/>
            <person name="Grigoriev I.V."/>
            <person name="Miller A.N."/>
            <person name="O'Donnell K."/>
            <person name="Stajich J.E."/>
            <person name="Bonito G."/>
        </authorList>
    </citation>
    <scope>NUCLEOTIDE SEQUENCE</scope>
    <source>
        <strain evidence="1">KOD1015</strain>
    </source>
</reference>
<name>A0A9P6KC59_9FUNG</name>
<comment type="caution">
    <text evidence="1">The sequence shown here is derived from an EMBL/GenBank/DDBJ whole genome shotgun (WGS) entry which is preliminary data.</text>
</comment>
<dbReference type="AlphaFoldDB" id="A0A9P6KC59"/>
<dbReference type="Proteomes" id="UP000780801">
    <property type="component" value="Unassembled WGS sequence"/>
</dbReference>
<accession>A0A9P6KC59</accession>
<organism evidence="1 2">
    <name type="scientific">Lunasporangiospora selenospora</name>
    <dbReference type="NCBI Taxonomy" id="979761"/>
    <lineage>
        <taxon>Eukaryota</taxon>
        <taxon>Fungi</taxon>
        <taxon>Fungi incertae sedis</taxon>
        <taxon>Mucoromycota</taxon>
        <taxon>Mortierellomycotina</taxon>
        <taxon>Mortierellomycetes</taxon>
        <taxon>Mortierellales</taxon>
        <taxon>Mortierellaceae</taxon>
        <taxon>Lunasporangiospora</taxon>
    </lineage>
</organism>